<proteinExistence type="predicted"/>
<dbReference type="EMBL" id="CP036266">
    <property type="protein sequence ID" value="QDT21624.1"/>
    <property type="molecule type" value="Genomic_DNA"/>
</dbReference>
<name>A0A517PQH6_9PLAN</name>
<keyword evidence="3" id="KW-1185">Reference proteome</keyword>
<evidence type="ECO:0000256" key="1">
    <source>
        <dbReference type="SAM" id="MobiDB-lite"/>
    </source>
</evidence>
<dbReference type="OrthoDB" id="290515at2"/>
<accession>A0A517PQH6</accession>
<feature type="compositionally biased region" description="Low complexity" evidence="1">
    <location>
        <begin position="209"/>
        <end position="220"/>
    </location>
</feature>
<dbReference type="RefSeq" id="WP_145186228.1">
    <property type="nucleotide sequence ID" value="NZ_CP036266.1"/>
</dbReference>
<sequence>MFQRTRQFGLIVLLLGLWFMQERGLYAQSPGPEVLGSQLNRDSFQLCREIRSRFQGIRGQRVYYSKAREIHALADDIQRMIILKAPVQGMDQALVDLELLVTDLEQTLKSARLPVLTSPVIKPTGPNGYVFYGGNGYPDPCFRCQGFPYQMIPEQSLNEVYGTLQGMQFSIRQLQAHYAPPVSVPGKRTFPAPVPGTDSDLQSEFPANRTPQRSQPLQPRQPERDSDWKPSRKTAPVFPAPQQKSTPPALEGPEFLPPLPMPE</sequence>
<evidence type="ECO:0000313" key="2">
    <source>
        <dbReference type="EMBL" id="QDT21624.1"/>
    </source>
</evidence>
<evidence type="ECO:0000313" key="3">
    <source>
        <dbReference type="Proteomes" id="UP000320421"/>
    </source>
</evidence>
<feature type="compositionally biased region" description="Basic and acidic residues" evidence="1">
    <location>
        <begin position="221"/>
        <end position="230"/>
    </location>
</feature>
<feature type="region of interest" description="Disordered" evidence="1">
    <location>
        <begin position="182"/>
        <end position="263"/>
    </location>
</feature>
<organism evidence="2 3">
    <name type="scientific">Gimesia chilikensis</name>
    <dbReference type="NCBI Taxonomy" id="2605989"/>
    <lineage>
        <taxon>Bacteria</taxon>
        <taxon>Pseudomonadati</taxon>
        <taxon>Planctomycetota</taxon>
        <taxon>Planctomycetia</taxon>
        <taxon>Planctomycetales</taxon>
        <taxon>Planctomycetaceae</taxon>
        <taxon>Gimesia</taxon>
    </lineage>
</organism>
<dbReference type="Proteomes" id="UP000320421">
    <property type="component" value="Chromosome"/>
</dbReference>
<dbReference type="AlphaFoldDB" id="A0A517PQH6"/>
<protein>
    <submittedName>
        <fullName evidence="2">Uncharacterized protein</fullName>
    </submittedName>
</protein>
<gene>
    <name evidence="2" type="ORF">HG66A1_34270</name>
</gene>
<reference evidence="2 3" key="1">
    <citation type="submission" date="2019-02" db="EMBL/GenBank/DDBJ databases">
        <title>Deep-cultivation of Planctomycetes and their phenomic and genomic characterization uncovers novel biology.</title>
        <authorList>
            <person name="Wiegand S."/>
            <person name="Jogler M."/>
            <person name="Boedeker C."/>
            <person name="Pinto D."/>
            <person name="Vollmers J."/>
            <person name="Rivas-Marin E."/>
            <person name="Kohn T."/>
            <person name="Peeters S.H."/>
            <person name="Heuer A."/>
            <person name="Rast P."/>
            <person name="Oberbeckmann S."/>
            <person name="Bunk B."/>
            <person name="Jeske O."/>
            <person name="Meyerdierks A."/>
            <person name="Storesund J.E."/>
            <person name="Kallscheuer N."/>
            <person name="Luecker S."/>
            <person name="Lage O.M."/>
            <person name="Pohl T."/>
            <person name="Merkel B.J."/>
            <person name="Hornburger P."/>
            <person name="Mueller R.-W."/>
            <person name="Bruemmer F."/>
            <person name="Labrenz M."/>
            <person name="Spormann A.M."/>
            <person name="Op den Camp H."/>
            <person name="Overmann J."/>
            <person name="Amann R."/>
            <person name="Jetten M.S.M."/>
            <person name="Mascher T."/>
            <person name="Medema M.H."/>
            <person name="Devos D.P."/>
            <person name="Kaster A.-K."/>
            <person name="Ovreas L."/>
            <person name="Rohde M."/>
            <person name="Galperin M.Y."/>
            <person name="Jogler C."/>
        </authorList>
    </citation>
    <scope>NUCLEOTIDE SEQUENCE [LARGE SCALE GENOMIC DNA]</scope>
    <source>
        <strain evidence="2 3">HG66A1</strain>
    </source>
</reference>